<dbReference type="STRING" id="927083.DB32_008612"/>
<dbReference type="Proteomes" id="UP000034883">
    <property type="component" value="Chromosome"/>
</dbReference>
<dbReference type="InterPro" id="IPR049886">
    <property type="entry name" value="CFI_box_CTERM_dom"/>
</dbReference>
<accession>A0A0F6YNH1</accession>
<feature type="region of interest" description="Disordered" evidence="1">
    <location>
        <begin position="322"/>
        <end position="369"/>
    </location>
</feature>
<feature type="chain" id="PRO_5002512838" evidence="2">
    <location>
        <begin position="24"/>
        <end position="596"/>
    </location>
</feature>
<evidence type="ECO:0000256" key="2">
    <source>
        <dbReference type="SAM" id="SignalP"/>
    </source>
</evidence>
<gene>
    <name evidence="3" type="ORF">DB32_008612</name>
</gene>
<organism evidence="3 4">
    <name type="scientific">Sandaracinus amylolyticus</name>
    <dbReference type="NCBI Taxonomy" id="927083"/>
    <lineage>
        <taxon>Bacteria</taxon>
        <taxon>Pseudomonadati</taxon>
        <taxon>Myxococcota</taxon>
        <taxon>Polyangia</taxon>
        <taxon>Polyangiales</taxon>
        <taxon>Sandaracinaceae</taxon>
        <taxon>Sandaracinus</taxon>
    </lineage>
</organism>
<evidence type="ECO:0000313" key="4">
    <source>
        <dbReference type="Proteomes" id="UP000034883"/>
    </source>
</evidence>
<keyword evidence="2" id="KW-0732">Signal</keyword>
<dbReference type="NCBIfam" id="NF041770">
    <property type="entry name" value="CFI_box_CTERM"/>
    <property type="match status" value="1"/>
</dbReference>
<dbReference type="KEGG" id="samy:DB32_008612"/>
<evidence type="ECO:0000313" key="3">
    <source>
        <dbReference type="EMBL" id="AKF11463.1"/>
    </source>
</evidence>
<feature type="signal peptide" evidence="2">
    <location>
        <begin position="1"/>
        <end position="23"/>
    </location>
</feature>
<dbReference type="EMBL" id="CP011125">
    <property type="protein sequence ID" value="AKF11463.1"/>
    <property type="molecule type" value="Genomic_DNA"/>
</dbReference>
<name>A0A0F6YNH1_9BACT</name>
<protein>
    <submittedName>
        <fullName evidence="3">Uncharacterized protein</fullName>
    </submittedName>
</protein>
<dbReference type="AlphaFoldDB" id="A0A0F6YNH1"/>
<reference evidence="3 4" key="1">
    <citation type="submission" date="2015-03" db="EMBL/GenBank/DDBJ databases">
        <title>Genome assembly of Sandaracinus amylolyticus DSM 53668.</title>
        <authorList>
            <person name="Sharma G."/>
            <person name="Subramanian S."/>
        </authorList>
    </citation>
    <scope>NUCLEOTIDE SEQUENCE [LARGE SCALE GENOMIC DNA]</scope>
    <source>
        <strain evidence="3 4">DSM 53668</strain>
    </source>
</reference>
<keyword evidence="4" id="KW-1185">Reference proteome</keyword>
<proteinExistence type="predicted"/>
<evidence type="ECO:0000256" key="1">
    <source>
        <dbReference type="SAM" id="MobiDB-lite"/>
    </source>
</evidence>
<sequence>MMRRILLASLACLAALAPSVADAQPPRVVEIQYVPVQRAQIAMWVEDPDGNFLRTLGLTQATAYRGIGNRPGASQMNSGFRWPYGRREGVLPVWAHRRAAAEGAERFRRVIFQNRRSEGDASRSSADYSEDSYFCLSFRSGDEGIDAVSCASTFNSDKGRFVTEQDVTRGYFEPYELAPGETIERELDLWSLYPPRRDALRCTSAGCYDHPDVATFVDEARRVMPEIDAVTMATPPGETPQRMMVTWPAELPDGEYRLFVEVNTELDYNAEWGPDEYPTPLGPDNEPFGDEYWDWWAENNGFPYRGQPSVVYAVSFRVGGGADRQQTAEPEGYGSLSGIGDDAGEMHTMDGSISNDPESAPGSGADRLRLQEGTWRLRVTVTGPEVCEENVAPEEIGSLEITQYEERRDAHRYAQLAFEVPGDDLGIAEYQVRVATHAIASEEDFQRALPANAASLDSVALMVPTNRATGETVEVDFGGLAPETHYWVAMRAVDACNVAGPIVVAEYTTPPVQFTTVSPCFVATAAYGSPLAEEIGALRRFRDRHLRTNAIGRALVAAYEAVGPTLAGAIRDDEDARSVVRTLLSPIVALARWIDG</sequence>